<organism evidence="2 3">
    <name type="scientific">Cercospora kikuchii</name>
    <dbReference type="NCBI Taxonomy" id="84275"/>
    <lineage>
        <taxon>Eukaryota</taxon>
        <taxon>Fungi</taxon>
        <taxon>Dikarya</taxon>
        <taxon>Ascomycota</taxon>
        <taxon>Pezizomycotina</taxon>
        <taxon>Dothideomycetes</taxon>
        <taxon>Dothideomycetidae</taxon>
        <taxon>Mycosphaerellales</taxon>
        <taxon>Mycosphaerellaceae</taxon>
        <taxon>Cercospora</taxon>
    </lineage>
</organism>
<evidence type="ECO:0000313" key="2">
    <source>
        <dbReference type="EMBL" id="GIZ47105.1"/>
    </source>
</evidence>
<protein>
    <submittedName>
        <fullName evidence="2">Uncharacterized protein</fullName>
    </submittedName>
</protein>
<reference evidence="2 3" key="1">
    <citation type="submission" date="2021-01" db="EMBL/GenBank/DDBJ databases">
        <title>Cercospora kikuchii MAFF 305040 whole genome shotgun sequence.</title>
        <authorList>
            <person name="Kashiwa T."/>
            <person name="Suzuki T."/>
        </authorList>
    </citation>
    <scope>NUCLEOTIDE SEQUENCE [LARGE SCALE GENOMIC DNA]</scope>
    <source>
        <strain evidence="2 3">MAFF 305040</strain>
    </source>
</reference>
<dbReference type="EMBL" id="BOLY01000007">
    <property type="protein sequence ID" value="GIZ47105.1"/>
    <property type="molecule type" value="Genomic_DNA"/>
</dbReference>
<keyword evidence="3" id="KW-1185">Reference proteome</keyword>
<name>A0A9P3CUV8_9PEZI</name>
<dbReference type="AlphaFoldDB" id="A0A9P3CUV8"/>
<evidence type="ECO:0000313" key="3">
    <source>
        <dbReference type="Proteomes" id="UP000825890"/>
    </source>
</evidence>
<accession>A0A9P3CUV8</accession>
<evidence type="ECO:0000256" key="1">
    <source>
        <dbReference type="SAM" id="MobiDB-lite"/>
    </source>
</evidence>
<feature type="region of interest" description="Disordered" evidence="1">
    <location>
        <begin position="111"/>
        <end position="152"/>
    </location>
</feature>
<gene>
    <name evidence="2" type="ORF">CKM354_001020500</name>
</gene>
<feature type="region of interest" description="Disordered" evidence="1">
    <location>
        <begin position="210"/>
        <end position="244"/>
    </location>
</feature>
<comment type="caution">
    <text evidence="2">The sequence shown here is derived from an EMBL/GenBank/DDBJ whole genome shotgun (WGS) entry which is preliminary data.</text>
</comment>
<proteinExistence type="predicted"/>
<feature type="compositionally biased region" description="Basic and acidic residues" evidence="1">
    <location>
        <begin position="111"/>
        <end position="144"/>
    </location>
</feature>
<dbReference type="RefSeq" id="XP_044661592.1">
    <property type="nucleotide sequence ID" value="XM_044805657.1"/>
</dbReference>
<dbReference type="Proteomes" id="UP000825890">
    <property type="component" value="Unassembled WGS sequence"/>
</dbReference>
<dbReference type="GeneID" id="68295780"/>
<feature type="compositionally biased region" description="Basic and acidic residues" evidence="1">
    <location>
        <begin position="224"/>
        <end position="244"/>
    </location>
</feature>
<sequence>MAEEMEIYDVEFNGPPEPKSYSGRFCLAADLLREKRWARAGYQAKLNLMDLWLPRLWQIKNCIIIISSEDNWNEAQTYIDITEKLWEAARAELGDEIEKWPPSCRSAFEELKEDQEQQREKCNPPPKSEEQEHEVQEGEEHDLWPYDDEDYLEGMDDDQYYAAIEEWDSEDERRDRSKEPDALMALRMTLEKPKAVVDDIVAIESVQLQQHGNTEVQEEVQEEEPQREQLDSPERQEERKSELEAPRTWLARLSMAMQSVKYMY</sequence>
<dbReference type="OrthoDB" id="3646226at2759"/>